<evidence type="ECO:0000256" key="5">
    <source>
        <dbReference type="SAM" id="MobiDB-lite"/>
    </source>
</evidence>
<accession>A0A7R9YSX4</accession>
<keyword evidence="1" id="KW-0507">mRNA processing</keyword>
<dbReference type="SMART" id="SM00360">
    <property type="entry name" value="RRM"/>
    <property type="match status" value="2"/>
</dbReference>
<dbReference type="GO" id="GO:0003723">
    <property type="term" value="F:RNA binding"/>
    <property type="evidence" value="ECO:0007669"/>
    <property type="project" value="UniProtKB-UniRule"/>
</dbReference>
<dbReference type="InterPro" id="IPR012677">
    <property type="entry name" value="Nucleotide-bd_a/b_plait_sf"/>
</dbReference>
<dbReference type="CDD" id="cd12231">
    <property type="entry name" value="RRM2_U2AF65"/>
    <property type="match status" value="1"/>
</dbReference>
<feature type="compositionally biased region" description="Low complexity" evidence="5">
    <location>
        <begin position="1"/>
        <end position="10"/>
    </location>
</feature>
<evidence type="ECO:0000259" key="6">
    <source>
        <dbReference type="PROSITE" id="PS50102"/>
    </source>
</evidence>
<organism evidence="7">
    <name type="scientific">Chlamydomonas euryale</name>
    <dbReference type="NCBI Taxonomy" id="1486919"/>
    <lineage>
        <taxon>Eukaryota</taxon>
        <taxon>Viridiplantae</taxon>
        <taxon>Chlorophyta</taxon>
        <taxon>core chlorophytes</taxon>
        <taxon>Chlorophyceae</taxon>
        <taxon>CS clade</taxon>
        <taxon>Chlamydomonadales</taxon>
        <taxon>Chlamydomonadaceae</taxon>
        <taxon>Chlamydomonas</taxon>
    </lineage>
</organism>
<feature type="region of interest" description="Disordered" evidence="5">
    <location>
        <begin position="36"/>
        <end position="98"/>
    </location>
</feature>
<dbReference type="PANTHER" id="PTHR23139">
    <property type="entry name" value="RNA-BINDING PROTEIN"/>
    <property type="match status" value="1"/>
</dbReference>
<evidence type="ECO:0000256" key="1">
    <source>
        <dbReference type="ARBA" id="ARBA00022664"/>
    </source>
</evidence>
<feature type="domain" description="RRM" evidence="6">
    <location>
        <begin position="267"/>
        <end position="349"/>
    </location>
</feature>
<gene>
    <name evidence="7" type="ORF">CEUR00632_LOCUS6052</name>
</gene>
<dbReference type="EMBL" id="HBEC01013155">
    <property type="protein sequence ID" value="CAD8286014.1"/>
    <property type="molecule type" value="Transcribed_RNA"/>
</dbReference>
<evidence type="ECO:0000313" key="7">
    <source>
        <dbReference type="EMBL" id="CAD8286014.1"/>
    </source>
</evidence>
<feature type="region of interest" description="Disordered" evidence="5">
    <location>
        <begin position="456"/>
        <end position="508"/>
    </location>
</feature>
<keyword evidence="2 4" id="KW-0694">RNA-binding</keyword>
<feature type="compositionally biased region" description="Low complexity" evidence="5">
    <location>
        <begin position="462"/>
        <end position="473"/>
    </location>
</feature>
<dbReference type="Gene3D" id="3.30.70.330">
    <property type="match status" value="2"/>
</dbReference>
<dbReference type="InterPro" id="IPR000504">
    <property type="entry name" value="RRM_dom"/>
</dbReference>
<feature type="region of interest" description="Disordered" evidence="5">
    <location>
        <begin position="196"/>
        <end position="221"/>
    </location>
</feature>
<dbReference type="InterPro" id="IPR035979">
    <property type="entry name" value="RBD_domain_sf"/>
</dbReference>
<evidence type="ECO:0000256" key="3">
    <source>
        <dbReference type="ARBA" id="ARBA00023187"/>
    </source>
</evidence>
<dbReference type="GO" id="GO:0006397">
    <property type="term" value="P:mRNA processing"/>
    <property type="evidence" value="ECO:0007669"/>
    <property type="project" value="UniProtKB-KW"/>
</dbReference>
<protein>
    <recommendedName>
        <fullName evidence="6">RRM domain-containing protein</fullName>
    </recommendedName>
</protein>
<name>A0A7R9YSX4_9CHLO</name>
<proteinExistence type="predicted"/>
<sequence length="623" mass="63391">MAGTAATAAAAPPPRQRAPRAECVRCAMPRRTAACARGACGEDRPGNPHRTHRSSSLPSPSPYGRLPDHSRIPVHQTPEGVETRTRQPGRPRTAGGSCAADMFFTDSLERTRLSGSAAVAGRPRSEGMSCAWEVIVSSHGRSVCVWGAESPGAHSQPFLPLPLDAGCGPNMHMPDGVGLASAFAASAAVGDAAADQGHVSGGGLAQPAPGSSGDANGADEGGLREALHRRDAQIAVLQAKLAHLRAWISSIHARVQVMNPQAIKNSKKLYVGNIPSDVGEEELSEHINSLLLKVGGLIQPGSCVASCRVMPDKKYAFVELRSVEETSNALCLDGVAFKDMFLKVKRPSNYDLSAAIMLGPVQPDPSLNTSSLVGKSAPEESPDKIFVGGLPCEWTEDQVKELLTPFGQLCTFNLVMDKITGKTKGYCFCEYEDAAVTDTVIQSLNKTKVANKTLTVKRASEGSRASAAPLGRAGPPGVGGPGGMLQALTGGSGPGGSGPGGSGGGPGAAAAAAFGGPMGVSQSAGGPVPPGLFAAPMQTFAFPGGIPQMLPHMSPGQGGPAQGLMDGPVGAGGEIVGPGGGGGSGLQPTFVVPTPTFSAQLQAGQLLPASYGMMPSAGGGRMW</sequence>
<evidence type="ECO:0000256" key="4">
    <source>
        <dbReference type="PROSITE-ProRule" id="PRU00176"/>
    </source>
</evidence>
<evidence type="ECO:0000256" key="2">
    <source>
        <dbReference type="ARBA" id="ARBA00022884"/>
    </source>
</evidence>
<feature type="compositionally biased region" description="Gly residues" evidence="5">
    <location>
        <begin position="474"/>
        <end position="483"/>
    </location>
</feature>
<keyword evidence="3" id="KW-0508">mRNA splicing</keyword>
<dbReference type="AlphaFoldDB" id="A0A7R9YSX4"/>
<feature type="compositionally biased region" description="Gly residues" evidence="5">
    <location>
        <begin position="490"/>
        <end position="507"/>
    </location>
</feature>
<dbReference type="Pfam" id="PF00076">
    <property type="entry name" value="RRM_1"/>
    <property type="match status" value="1"/>
</dbReference>
<dbReference type="PROSITE" id="PS50102">
    <property type="entry name" value="RRM"/>
    <property type="match status" value="2"/>
</dbReference>
<feature type="region of interest" description="Disordered" evidence="5">
    <location>
        <begin position="1"/>
        <end position="21"/>
    </location>
</feature>
<dbReference type="SUPFAM" id="SSF54928">
    <property type="entry name" value="RNA-binding domain, RBD"/>
    <property type="match status" value="2"/>
</dbReference>
<feature type="domain" description="RRM" evidence="6">
    <location>
        <begin position="383"/>
        <end position="461"/>
    </location>
</feature>
<reference evidence="7" key="1">
    <citation type="submission" date="2021-01" db="EMBL/GenBank/DDBJ databases">
        <authorList>
            <person name="Corre E."/>
            <person name="Pelletier E."/>
            <person name="Niang G."/>
            <person name="Scheremetjew M."/>
            <person name="Finn R."/>
            <person name="Kale V."/>
            <person name="Holt S."/>
            <person name="Cochrane G."/>
            <person name="Meng A."/>
            <person name="Brown T."/>
            <person name="Cohen L."/>
        </authorList>
    </citation>
    <scope>NUCLEOTIDE SEQUENCE</scope>
    <source>
        <strain evidence="7">CCMP219</strain>
    </source>
</reference>
<dbReference type="GO" id="GO:0008380">
    <property type="term" value="P:RNA splicing"/>
    <property type="evidence" value="ECO:0007669"/>
    <property type="project" value="UniProtKB-KW"/>
</dbReference>